<evidence type="ECO:0000259" key="2">
    <source>
        <dbReference type="Pfam" id="PF03976"/>
    </source>
</evidence>
<dbReference type="EMBL" id="CP060825">
    <property type="protein sequence ID" value="QNP66048.1"/>
    <property type="molecule type" value="Genomic_DNA"/>
</dbReference>
<dbReference type="GO" id="GO:0016776">
    <property type="term" value="F:phosphotransferase activity, phosphate group as acceptor"/>
    <property type="evidence" value="ECO:0007669"/>
    <property type="project" value="InterPro"/>
</dbReference>
<sequence length="326" mass="36451">MARNGDGQGSGREPDGTARHERARASGRRGTRKRAPGPERKKTARADAPLSALLRVPPGRPVDLSSYDPRATPGGPPDKAAALAETALAGRRLSDLQERLYAAGTAGDRRRLLVVLQGMDTSGKGGTVKHVAGFLNPAGCRITAFGTPTAEELGHPFLWRVMRALPGPGEIGIFDRSHYEDVLIARVRRLVPRERIDRRYDQINRFEESLAEDGVTLVKIFLHIGPEEQRERLLRRLDDPRKRWKFDPADIGERARWPAYRKACERVLTRCSTAAAPWFVVPADRKWYRNWAVCRLLVEHLEALDPRFPEAGYDVAKCREFLLAGA</sequence>
<feature type="compositionally biased region" description="Gly residues" evidence="1">
    <location>
        <begin position="1"/>
        <end position="10"/>
    </location>
</feature>
<dbReference type="Pfam" id="PF03976">
    <property type="entry name" value="PPK2"/>
    <property type="match status" value="1"/>
</dbReference>
<feature type="compositionally biased region" description="Basic and acidic residues" evidence="1">
    <location>
        <begin position="12"/>
        <end position="24"/>
    </location>
</feature>
<dbReference type="AlphaFoldDB" id="A0A7H0HZT2"/>
<dbReference type="GO" id="GO:0006797">
    <property type="term" value="P:polyphosphate metabolic process"/>
    <property type="evidence" value="ECO:0007669"/>
    <property type="project" value="InterPro"/>
</dbReference>
<dbReference type="GO" id="GO:0016301">
    <property type="term" value="F:kinase activity"/>
    <property type="evidence" value="ECO:0007669"/>
    <property type="project" value="UniProtKB-KW"/>
</dbReference>
<feature type="region of interest" description="Disordered" evidence="1">
    <location>
        <begin position="1"/>
        <end position="79"/>
    </location>
</feature>
<dbReference type="Gene3D" id="3.40.50.300">
    <property type="entry name" value="P-loop containing nucleotide triphosphate hydrolases"/>
    <property type="match status" value="1"/>
</dbReference>
<feature type="compositionally biased region" description="Basic residues" evidence="1">
    <location>
        <begin position="25"/>
        <end position="35"/>
    </location>
</feature>
<keyword evidence="4" id="KW-1185">Reference proteome</keyword>
<dbReference type="NCBIfam" id="TIGR03709">
    <property type="entry name" value="PPK2_rel_1"/>
    <property type="match status" value="1"/>
</dbReference>
<dbReference type="InterPro" id="IPR022300">
    <property type="entry name" value="PPK2-rel_1"/>
</dbReference>
<feature type="domain" description="Polyphosphate kinase-2-related" evidence="2">
    <location>
        <begin position="83"/>
        <end position="306"/>
    </location>
</feature>
<protein>
    <submittedName>
        <fullName evidence="3">Polyphosphate kinase 2 family protein</fullName>
    </submittedName>
</protein>
<dbReference type="PANTHER" id="PTHR34383:SF3">
    <property type="entry name" value="POLYPHOSPHATE:AMP PHOSPHOTRANSFERASE"/>
    <property type="match status" value="1"/>
</dbReference>
<keyword evidence="3" id="KW-0808">Transferase</keyword>
<dbReference type="Proteomes" id="UP000516230">
    <property type="component" value="Chromosome"/>
</dbReference>
<feature type="compositionally biased region" description="Basic and acidic residues" evidence="1">
    <location>
        <begin position="36"/>
        <end position="45"/>
    </location>
</feature>
<organism evidence="3 4">
    <name type="scientific">Streptomyces genisteinicus</name>
    <dbReference type="NCBI Taxonomy" id="2768068"/>
    <lineage>
        <taxon>Bacteria</taxon>
        <taxon>Bacillati</taxon>
        <taxon>Actinomycetota</taxon>
        <taxon>Actinomycetes</taxon>
        <taxon>Kitasatosporales</taxon>
        <taxon>Streptomycetaceae</taxon>
        <taxon>Streptomyces</taxon>
    </lineage>
</organism>
<evidence type="ECO:0000313" key="3">
    <source>
        <dbReference type="EMBL" id="QNP66048.1"/>
    </source>
</evidence>
<dbReference type="InterPro" id="IPR027417">
    <property type="entry name" value="P-loop_NTPase"/>
</dbReference>
<evidence type="ECO:0000256" key="1">
    <source>
        <dbReference type="SAM" id="MobiDB-lite"/>
    </source>
</evidence>
<dbReference type="KEGG" id="sgj:IAG43_26070"/>
<dbReference type="RefSeq" id="WP_187743107.1">
    <property type="nucleotide sequence ID" value="NZ_CP060825.1"/>
</dbReference>
<accession>A0A7H0HZT2</accession>
<evidence type="ECO:0000313" key="4">
    <source>
        <dbReference type="Proteomes" id="UP000516230"/>
    </source>
</evidence>
<dbReference type="InterPro" id="IPR022488">
    <property type="entry name" value="PPK2-related"/>
</dbReference>
<gene>
    <name evidence="3" type="ORF">IAG43_26070</name>
</gene>
<proteinExistence type="predicted"/>
<reference evidence="3 4" key="1">
    <citation type="submission" date="2020-08" db="EMBL/GenBank/DDBJ databases">
        <title>A novel species.</title>
        <authorList>
            <person name="Gao J."/>
        </authorList>
    </citation>
    <scope>NUCLEOTIDE SEQUENCE [LARGE SCALE GENOMIC DNA]</scope>
    <source>
        <strain evidence="3 4">CRPJ-33</strain>
    </source>
</reference>
<dbReference type="PANTHER" id="PTHR34383">
    <property type="entry name" value="POLYPHOSPHATE:AMP PHOSPHOTRANSFERASE-RELATED"/>
    <property type="match status" value="1"/>
</dbReference>
<name>A0A7H0HZT2_9ACTN</name>
<dbReference type="SUPFAM" id="SSF52540">
    <property type="entry name" value="P-loop containing nucleoside triphosphate hydrolases"/>
    <property type="match status" value="1"/>
</dbReference>
<keyword evidence="3" id="KW-0418">Kinase</keyword>